<comment type="caution">
    <text evidence="2">The sequence shown here is derived from an EMBL/GenBank/DDBJ whole genome shotgun (WGS) entry which is preliminary data.</text>
</comment>
<sequence length="80" mass="9034">MDGVFNLPEAIRSDFLRSLMNTFGCTYICFWHCPSSSSKCSNLLFLDGIYNNASNSSTTVAEETLFKLYQRLSFDGVNDE</sequence>
<dbReference type="InterPro" id="IPR055478">
    <property type="entry name" value="DUF7050"/>
</dbReference>
<name>A0ABU6T040_9FABA</name>
<feature type="domain" description="DUF7050" evidence="1">
    <location>
        <begin position="1"/>
        <end position="78"/>
    </location>
</feature>
<dbReference type="Proteomes" id="UP001341840">
    <property type="component" value="Unassembled WGS sequence"/>
</dbReference>
<reference evidence="2 3" key="1">
    <citation type="journal article" date="2023" name="Plants (Basel)">
        <title>Bridging the Gap: Combining Genomics and Transcriptomics Approaches to Understand Stylosanthes scabra, an Orphan Legume from the Brazilian Caatinga.</title>
        <authorList>
            <person name="Ferreira-Neto J.R.C."/>
            <person name="da Silva M.D."/>
            <person name="Binneck E."/>
            <person name="de Melo N.F."/>
            <person name="da Silva R.H."/>
            <person name="de Melo A.L.T.M."/>
            <person name="Pandolfi V."/>
            <person name="Bustamante F.O."/>
            <person name="Brasileiro-Vidal A.C."/>
            <person name="Benko-Iseppon A.M."/>
        </authorList>
    </citation>
    <scope>NUCLEOTIDE SEQUENCE [LARGE SCALE GENOMIC DNA]</scope>
    <source>
        <tissue evidence="2">Leaves</tissue>
    </source>
</reference>
<accession>A0ABU6T040</accession>
<protein>
    <recommendedName>
        <fullName evidence="1">DUF7050 domain-containing protein</fullName>
    </recommendedName>
</protein>
<evidence type="ECO:0000259" key="1">
    <source>
        <dbReference type="Pfam" id="PF23133"/>
    </source>
</evidence>
<dbReference type="EMBL" id="JASCZI010064598">
    <property type="protein sequence ID" value="MED6141725.1"/>
    <property type="molecule type" value="Genomic_DNA"/>
</dbReference>
<gene>
    <name evidence="2" type="ORF">PIB30_106379</name>
</gene>
<dbReference type="Pfam" id="PF23133">
    <property type="entry name" value="DUF7050"/>
    <property type="match status" value="1"/>
</dbReference>
<proteinExistence type="predicted"/>
<evidence type="ECO:0000313" key="2">
    <source>
        <dbReference type="EMBL" id="MED6141725.1"/>
    </source>
</evidence>
<organism evidence="2 3">
    <name type="scientific">Stylosanthes scabra</name>
    <dbReference type="NCBI Taxonomy" id="79078"/>
    <lineage>
        <taxon>Eukaryota</taxon>
        <taxon>Viridiplantae</taxon>
        <taxon>Streptophyta</taxon>
        <taxon>Embryophyta</taxon>
        <taxon>Tracheophyta</taxon>
        <taxon>Spermatophyta</taxon>
        <taxon>Magnoliopsida</taxon>
        <taxon>eudicotyledons</taxon>
        <taxon>Gunneridae</taxon>
        <taxon>Pentapetalae</taxon>
        <taxon>rosids</taxon>
        <taxon>fabids</taxon>
        <taxon>Fabales</taxon>
        <taxon>Fabaceae</taxon>
        <taxon>Papilionoideae</taxon>
        <taxon>50 kb inversion clade</taxon>
        <taxon>dalbergioids sensu lato</taxon>
        <taxon>Dalbergieae</taxon>
        <taxon>Pterocarpus clade</taxon>
        <taxon>Stylosanthes</taxon>
    </lineage>
</organism>
<evidence type="ECO:0000313" key="3">
    <source>
        <dbReference type="Proteomes" id="UP001341840"/>
    </source>
</evidence>
<keyword evidence="3" id="KW-1185">Reference proteome</keyword>